<evidence type="ECO:0000313" key="2">
    <source>
        <dbReference type="EMBL" id="KER20711.1"/>
    </source>
</evidence>
<dbReference type="EMBL" id="KL597028">
    <property type="protein sequence ID" value="KER20711.1"/>
    <property type="molecule type" value="Genomic_DNA"/>
</dbReference>
<dbReference type="Proteomes" id="UP000054324">
    <property type="component" value="Unassembled WGS sequence"/>
</dbReference>
<sequence>MLVVDDVIVVGWVYSSLKDHSQQQNQSEAAQIRLVKTLTPAADSVNSIANSITEFTYDPEANITFDSWFKHHEAIFKFELKPKEDAYSACLLLRKLGTTEYTRYSNFILPKNMRNLSLETYECVKLEEIESEEYKTYADSDNIECEKFKSSTMKEDQFKFLILICDLQSHSGSDIRARFLSKTVQ</sequence>
<name>A0A074Z109_OPIVI</name>
<gene>
    <name evidence="2" type="ORF">T265_10803</name>
</gene>
<dbReference type="OrthoDB" id="6242354at2759"/>
<dbReference type="CTD" id="20324971"/>
<proteinExistence type="predicted"/>
<dbReference type="Pfam" id="PF23309">
    <property type="entry name" value="DUF7083"/>
    <property type="match status" value="1"/>
</dbReference>
<dbReference type="KEGG" id="ovi:T265_10803"/>
<dbReference type="InterPro" id="IPR055510">
    <property type="entry name" value="DUF7083"/>
</dbReference>
<dbReference type="GeneID" id="20324971"/>
<keyword evidence="3" id="KW-1185">Reference proteome</keyword>
<feature type="domain" description="DUF7083" evidence="1">
    <location>
        <begin position="45"/>
        <end position="118"/>
    </location>
</feature>
<protein>
    <recommendedName>
        <fullName evidence="1">DUF7083 domain-containing protein</fullName>
    </recommendedName>
</protein>
<reference evidence="2 3" key="1">
    <citation type="submission" date="2013-11" db="EMBL/GenBank/DDBJ databases">
        <title>Opisthorchis viverrini - life in the bile duct.</title>
        <authorList>
            <person name="Young N.D."/>
            <person name="Nagarajan N."/>
            <person name="Lin S.J."/>
            <person name="Korhonen P.K."/>
            <person name="Jex A.R."/>
            <person name="Hall R.S."/>
            <person name="Safavi-Hemami H."/>
            <person name="Kaewkong W."/>
            <person name="Bertrand D."/>
            <person name="Gao S."/>
            <person name="Seet Q."/>
            <person name="Wongkham S."/>
            <person name="Teh B.T."/>
            <person name="Wongkham C."/>
            <person name="Intapan P.M."/>
            <person name="Maleewong W."/>
            <person name="Yang X."/>
            <person name="Hu M."/>
            <person name="Wang Z."/>
            <person name="Hofmann A."/>
            <person name="Sternberg P.W."/>
            <person name="Tan P."/>
            <person name="Wang J."/>
            <person name="Gasser R.B."/>
        </authorList>
    </citation>
    <scope>NUCLEOTIDE SEQUENCE [LARGE SCALE GENOMIC DNA]</scope>
</reference>
<evidence type="ECO:0000259" key="1">
    <source>
        <dbReference type="Pfam" id="PF23309"/>
    </source>
</evidence>
<evidence type="ECO:0000313" key="3">
    <source>
        <dbReference type="Proteomes" id="UP000054324"/>
    </source>
</evidence>
<dbReference type="AlphaFoldDB" id="A0A074Z109"/>
<organism evidence="2 3">
    <name type="scientific">Opisthorchis viverrini</name>
    <name type="common">Southeast Asian liver fluke</name>
    <dbReference type="NCBI Taxonomy" id="6198"/>
    <lineage>
        <taxon>Eukaryota</taxon>
        <taxon>Metazoa</taxon>
        <taxon>Spiralia</taxon>
        <taxon>Lophotrochozoa</taxon>
        <taxon>Platyhelminthes</taxon>
        <taxon>Trematoda</taxon>
        <taxon>Digenea</taxon>
        <taxon>Opisthorchiida</taxon>
        <taxon>Opisthorchiata</taxon>
        <taxon>Opisthorchiidae</taxon>
        <taxon>Opisthorchis</taxon>
    </lineage>
</organism>
<accession>A0A074Z109</accession>
<dbReference type="RefSeq" id="XP_009175541.1">
    <property type="nucleotide sequence ID" value="XM_009177277.1"/>
</dbReference>